<dbReference type="AlphaFoldDB" id="A0A6C0BNI8"/>
<sequence>MSELCSSDLVSTRRFEHHRSMCKMNVISTLIVDAMIEAIGG</sequence>
<proteinExistence type="predicted"/>
<protein>
    <submittedName>
        <fullName evidence="1">Uncharacterized protein</fullName>
    </submittedName>
</protein>
<reference evidence="1" key="1">
    <citation type="journal article" date="2020" name="Nature">
        <title>Giant virus diversity and host interactions through global metagenomics.</title>
        <authorList>
            <person name="Schulz F."/>
            <person name="Roux S."/>
            <person name="Paez-Espino D."/>
            <person name="Jungbluth S."/>
            <person name="Walsh D.A."/>
            <person name="Denef V.J."/>
            <person name="McMahon K.D."/>
            <person name="Konstantinidis K.T."/>
            <person name="Eloe-Fadrosh E.A."/>
            <person name="Kyrpides N.C."/>
            <person name="Woyke T."/>
        </authorList>
    </citation>
    <scope>NUCLEOTIDE SEQUENCE</scope>
    <source>
        <strain evidence="1">GVMAG-M-3300017651-5</strain>
    </source>
</reference>
<dbReference type="EMBL" id="MN739199">
    <property type="protein sequence ID" value="QHS93194.1"/>
    <property type="molecule type" value="Genomic_DNA"/>
</dbReference>
<name>A0A6C0BNI8_9ZZZZ</name>
<evidence type="ECO:0000313" key="1">
    <source>
        <dbReference type="EMBL" id="QHS93194.1"/>
    </source>
</evidence>
<organism evidence="1">
    <name type="scientific">viral metagenome</name>
    <dbReference type="NCBI Taxonomy" id="1070528"/>
    <lineage>
        <taxon>unclassified sequences</taxon>
        <taxon>metagenomes</taxon>
        <taxon>organismal metagenomes</taxon>
    </lineage>
</organism>
<accession>A0A6C0BNI8</accession>